<evidence type="ECO:0000313" key="2">
    <source>
        <dbReference type="Proteomes" id="UP000605201"/>
    </source>
</evidence>
<reference evidence="1 2" key="1">
    <citation type="submission" date="2020-08" db="EMBL/GenBank/DDBJ databases">
        <title>Bridging the membrane lipid divide: bacteria of the FCB group superphylum have the potential to synthesize archaeal ether lipids.</title>
        <authorList>
            <person name="Villanueva L."/>
            <person name="Von Meijenfeldt F.A.B."/>
            <person name="Westbye A.B."/>
            <person name="Yadav S."/>
            <person name="Hopmans E.C."/>
            <person name="Dutilh B.E."/>
            <person name="Sinninghe Damste J.S."/>
        </authorList>
    </citation>
    <scope>NUCLEOTIDE SEQUENCE [LARGE SCALE GENOMIC DNA]</scope>
    <source>
        <strain evidence="1">NIOZ-UU17</strain>
    </source>
</reference>
<protein>
    <submittedName>
        <fullName evidence="1">Uncharacterized protein</fullName>
    </submittedName>
</protein>
<dbReference type="Proteomes" id="UP000605201">
    <property type="component" value="Unassembled WGS sequence"/>
</dbReference>
<evidence type="ECO:0000313" key="1">
    <source>
        <dbReference type="EMBL" id="MBC8431753.1"/>
    </source>
</evidence>
<sequence length="82" mass="9204">MKRSLLWHIGYVHRLAQESGLFLNDRELLNCEHCGLQEDVDITGRLITYKSGEAVFDSGMRFEKGEGGTYVCPICGEPAREG</sequence>
<dbReference type="EMBL" id="JACNIG010000171">
    <property type="protein sequence ID" value="MBC8431753.1"/>
    <property type="molecule type" value="Genomic_DNA"/>
</dbReference>
<gene>
    <name evidence="1" type="ORF">H8D96_07510</name>
</gene>
<accession>A0A8J6TQ55</accession>
<organism evidence="1 2">
    <name type="scientific">Candidatus Desulfatibia vada</name>
    <dbReference type="NCBI Taxonomy" id="2841696"/>
    <lineage>
        <taxon>Bacteria</taxon>
        <taxon>Pseudomonadati</taxon>
        <taxon>Thermodesulfobacteriota</taxon>
        <taxon>Desulfobacteria</taxon>
        <taxon>Desulfobacterales</taxon>
        <taxon>Desulfobacterales incertae sedis</taxon>
        <taxon>Candidatus Desulfatibia</taxon>
    </lineage>
</organism>
<name>A0A8J6TQ55_9BACT</name>
<proteinExistence type="predicted"/>
<dbReference type="AlphaFoldDB" id="A0A8J6TQ55"/>
<comment type="caution">
    <text evidence="1">The sequence shown here is derived from an EMBL/GenBank/DDBJ whole genome shotgun (WGS) entry which is preliminary data.</text>
</comment>